<protein>
    <submittedName>
        <fullName evidence="2">Biotrophy-associated secreted protein 3</fullName>
    </submittedName>
</protein>
<keyword evidence="3" id="KW-1185">Reference proteome</keyword>
<dbReference type="Proteomes" id="UP000572817">
    <property type="component" value="Unassembled WGS sequence"/>
</dbReference>
<gene>
    <name evidence="2" type="ORF">GTA08_BOTSDO07762</name>
</gene>
<evidence type="ECO:0000256" key="1">
    <source>
        <dbReference type="SAM" id="SignalP"/>
    </source>
</evidence>
<comment type="caution">
    <text evidence="2">The sequence shown here is derived from an EMBL/GenBank/DDBJ whole genome shotgun (WGS) entry which is preliminary data.</text>
</comment>
<feature type="signal peptide" evidence="1">
    <location>
        <begin position="1"/>
        <end position="17"/>
    </location>
</feature>
<dbReference type="EMBL" id="WWBZ02000051">
    <property type="protein sequence ID" value="KAF4303875.1"/>
    <property type="molecule type" value="Genomic_DNA"/>
</dbReference>
<feature type="chain" id="PRO_5034278228" evidence="1">
    <location>
        <begin position="18"/>
        <end position="98"/>
    </location>
</feature>
<dbReference type="OrthoDB" id="4848580at2759"/>
<sequence>MKFAFAVLSLLPAVALASIPSSSTQCSDDLRLSCPPSSDGVRRCLVDENTGASLCVTDCSETNCCTPGCLYQGWSNGFCTNGDYPCLCSNVDPGNVRK</sequence>
<organism evidence="2 3">
    <name type="scientific">Botryosphaeria dothidea</name>
    <dbReference type="NCBI Taxonomy" id="55169"/>
    <lineage>
        <taxon>Eukaryota</taxon>
        <taxon>Fungi</taxon>
        <taxon>Dikarya</taxon>
        <taxon>Ascomycota</taxon>
        <taxon>Pezizomycotina</taxon>
        <taxon>Dothideomycetes</taxon>
        <taxon>Dothideomycetes incertae sedis</taxon>
        <taxon>Botryosphaeriales</taxon>
        <taxon>Botryosphaeriaceae</taxon>
        <taxon>Botryosphaeria</taxon>
    </lineage>
</organism>
<keyword evidence="1" id="KW-0732">Signal</keyword>
<evidence type="ECO:0000313" key="3">
    <source>
        <dbReference type="Proteomes" id="UP000572817"/>
    </source>
</evidence>
<proteinExistence type="predicted"/>
<reference evidence="2" key="1">
    <citation type="submission" date="2020-04" db="EMBL/GenBank/DDBJ databases">
        <title>Genome Assembly and Annotation of Botryosphaeria dothidea sdau 11-99, a Latent Pathogen of Apple Fruit Ring Rot in China.</title>
        <authorList>
            <person name="Yu C."/>
            <person name="Diao Y."/>
            <person name="Lu Q."/>
            <person name="Zhao J."/>
            <person name="Cui S."/>
            <person name="Peng C."/>
            <person name="He B."/>
            <person name="Liu H."/>
        </authorList>
    </citation>
    <scope>NUCLEOTIDE SEQUENCE [LARGE SCALE GENOMIC DNA]</scope>
    <source>
        <strain evidence="2">Sdau11-99</strain>
    </source>
</reference>
<accession>A0A8H4ILX4</accession>
<dbReference type="AlphaFoldDB" id="A0A8H4ILX4"/>
<name>A0A8H4ILX4_9PEZI</name>
<evidence type="ECO:0000313" key="2">
    <source>
        <dbReference type="EMBL" id="KAF4303875.1"/>
    </source>
</evidence>